<dbReference type="AlphaFoldDB" id="A2DPG9"/>
<protein>
    <recommendedName>
        <fullName evidence="4">Tetraspanin family protein</fullName>
    </recommendedName>
</protein>
<evidence type="ECO:0000313" key="2">
    <source>
        <dbReference type="EMBL" id="EAY17713.1"/>
    </source>
</evidence>
<keyword evidence="1" id="KW-0812">Transmembrane</keyword>
<feature type="transmembrane region" description="Helical" evidence="1">
    <location>
        <begin position="66"/>
        <end position="88"/>
    </location>
</feature>
<reference evidence="2" key="1">
    <citation type="submission" date="2006-10" db="EMBL/GenBank/DDBJ databases">
        <authorList>
            <person name="Amadeo P."/>
            <person name="Zhao Q."/>
            <person name="Wortman J."/>
            <person name="Fraser-Liggett C."/>
            <person name="Carlton J."/>
        </authorList>
    </citation>
    <scope>NUCLEOTIDE SEQUENCE</scope>
    <source>
        <strain evidence="2">G3</strain>
    </source>
</reference>
<accession>A2DPG9</accession>
<evidence type="ECO:0008006" key="4">
    <source>
        <dbReference type="Google" id="ProtNLM"/>
    </source>
</evidence>
<keyword evidence="1" id="KW-0472">Membrane</keyword>
<reference evidence="2" key="2">
    <citation type="journal article" date="2007" name="Science">
        <title>Draft genome sequence of the sexually transmitted pathogen Trichomonas vaginalis.</title>
        <authorList>
            <person name="Carlton J.M."/>
            <person name="Hirt R.P."/>
            <person name="Silva J.C."/>
            <person name="Delcher A.L."/>
            <person name="Schatz M."/>
            <person name="Zhao Q."/>
            <person name="Wortman J.R."/>
            <person name="Bidwell S.L."/>
            <person name="Alsmark U.C.M."/>
            <person name="Besteiro S."/>
            <person name="Sicheritz-Ponten T."/>
            <person name="Noel C.J."/>
            <person name="Dacks J.B."/>
            <person name="Foster P.G."/>
            <person name="Simillion C."/>
            <person name="Van de Peer Y."/>
            <person name="Miranda-Saavedra D."/>
            <person name="Barton G.J."/>
            <person name="Westrop G.D."/>
            <person name="Mueller S."/>
            <person name="Dessi D."/>
            <person name="Fiori P.L."/>
            <person name="Ren Q."/>
            <person name="Paulsen I."/>
            <person name="Zhang H."/>
            <person name="Bastida-Corcuera F.D."/>
            <person name="Simoes-Barbosa A."/>
            <person name="Brown M.T."/>
            <person name="Hayes R.D."/>
            <person name="Mukherjee M."/>
            <person name="Okumura C.Y."/>
            <person name="Schneider R."/>
            <person name="Smith A.J."/>
            <person name="Vanacova S."/>
            <person name="Villalvazo M."/>
            <person name="Haas B.J."/>
            <person name="Pertea M."/>
            <person name="Feldblyum T.V."/>
            <person name="Utterback T.R."/>
            <person name="Shu C.L."/>
            <person name="Osoegawa K."/>
            <person name="de Jong P.J."/>
            <person name="Hrdy I."/>
            <person name="Horvathova L."/>
            <person name="Zubacova Z."/>
            <person name="Dolezal P."/>
            <person name="Malik S.B."/>
            <person name="Logsdon J.M. Jr."/>
            <person name="Henze K."/>
            <person name="Gupta A."/>
            <person name="Wang C.C."/>
            <person name="Dunne R.L."/>
            <person name="Upcroft J.A."/>
            <person name="Upcroft P."/>
            <person name="White O."/>
            <person name="Salzberg S.L."/>
            <person name="Tang P."/>
            <person name="Chiu C.-H."/>
            <person name="Lee Y.-S."/>
            <person name="Embley T.M."/>
            <person name="Coombs G.H."/>
            <person name="Mottram J.C."/>
            <person name="Tachezy J."/>
            <person name="Fraser-Liggett C.M."/>
            <person name="Johnson P.J."/>
        </authorList>
    </citation>
    <scope>NUCLEOTIDE SEQUENCE [LARGE SCALE GENOMIC DNA]</scope>
    <source>
        <strain evidence="2">G3</strain>
    </source>
</reference>
<name>A2DPG9_TRIV3</name>
<dbReference type="InParanoid" id="A2DPG9"/>
<proteinExistence type="predicted"/>
<gene>
    <name evidence="2" type="ORF">TVAG_170270</name>
</gene>
<dbReference type="SMR" id="A2DPG9"/>
<evidence type="ECO:0000313" key="3">
    <source>
        <dbReference type="Proteomes" id="UP000001542"/>
    </source>
</evidence>
<dbReference type="RefSeq" id="XP_001329848.1">
    <property type="nucleotide sequence ID" value="XM_001329813.1"/>
</dbReference>
<dbReference type="EMBL" id="DS113227">
    <property type="protein sequence ID" value="EAY17713.1"/>
    <property type="molecule type" value="Genomic_DNA"/>
</dbReference>
<feature type="transmembrane region" description="Helical" evidence="1">
    <location>
        <begin position="38"/>
        <end position="59"/>
    </location>
</feature>
<dbReference type="KEGG" id="tva:4775731"/>
<dbReference type="Proteomes" id="UP000001542">
    <property type="component" value="Unassembled WGS sequence"/>
</dbReference>
<dbReference type="VEuPathDB" id="TrichDB:TVAG_170270"/>
<keyword evidence="1" id="KW-1133">Transmembrane helix</keyword>
<dbReference type="VEuPathDB" id="TrichDB:TVAGG3_0680630"/>
<organism evidence="2 3">
    <name type="scientific">Trichomonas vaginalis (strain ATCC PRA-98 / G3)</name>
    <dbReference type="NCBI Taxonomy" id="412133"/>
    <lineage>
        <taxon>Eukaryota</taxon>
        <taxon>Metamonada</taxon>
        <taxon>Parabasalia</taxon>
        <taxon>Trichomonadida</taxon>
        <taxon>Trichomonadidae</taxon>
        <taxon>Trichomonas</taxon>
    </lineage>
</organism>
<feature type="transmembrane region" description="Helical" evidence="1">
    <location>
        <begin position="208"/>
        <end position="227"/>
    </location>
</feature>
<keyword evidence="3" id="KW-1185">Reference proteome</keyword>
<evidence type="ECO:0000256" key="1">
    <source>
        <dbReference type="SAM" id="Phobius"/>
    </source>
</evidence>
<sequence>MLPINITIAVLCIALMLAISYSIEFEDWNRFIFIYQKLFHPIATPLTVIILIVGQIGILRFNKCWYFSYAFILLILSIIYLLLVILAFRLDGNETLKMKQYFNHDPQYFQYEIRRVLSLLNVLDFTPTTCYCGEQEKENYTKCDSSKFYYVFYQYFIENNVNPKNRNCNYFADNSSHIYEDVGFDVAVKEKITQKFHRKYKGLVTTNFILLFSYNIFIFLFAIFVKVK</sequence>